<dbReference type="Gene3D" id="3.40.50.300">
    <property type="entry name" value="P-loop containing nucleotide triphosphate hydrolases"/>
    <property type="match status" value="1"/>
</dbReference>
<accession>A0A382YH22</accession>
<dbReference type="GO" id="GO:0016817">
    <property type="term" value="F:hydrolase activity, acting on acid anhydrides"/>
    <property type="evidence" value="ECO:0007669"/>
    <property type="project" value="InterPro"/>
</dbReference>
<protein>
    <recommendedName>
        <fullName evidence="1">RNA polymerase recycling bacterial C-terminal domain-containing protein</fullName>
    </recommendedName>
</protein>
<feature type="domain" description="RNA polymerase recycling bacterial C-terminal" evidence="1">
    <location>
        <begin position="24"/>
        <end position="229"/>
    </location>
</feature>
<feature type="non-terminal residue" evidence="2">
    <location>
        <position position="1"/>
    </location>
</feature>
<proteinExistence type="predicted"/>
<dbReference type="Pfam" id="PF12137">
    <property type="entry name" value="RapA_C"/>
    <property type="match status" value="1"/>
</dbReference>
<dbReference type="Gene3D" id="3.30.360.80">
    <property type="match status" value="1"/>
</dbReference>
<dbReference type="InterPro" id="IPR027417">
    <property type="entry name" value="P-loop_NTPase"/>
</dbReference>
<evidence type="ECO:0000313" key="2">
    <source>
        <dbReference type="EMBL" id="SVD82514.1"/>
    </source>
</evidence>
<gene>
    <name evidence="2" type="ORF">METZ01_LOCUS435368</name>
</gene>
<feature type="non-terminal residue" evidence="2">
    <location>
        <position position="264"/>
    </location>
</feature>
<reference evidence="2" key="1">
    <citation type="submission" date="2018-05" db="EMBL/GenBank/DDBJ databases">
        <authorList>
            <person name="Lanie J.A."/>
            <person name="Ng W.-L."/>
            <person name="Kazmierczak K.M."/>
            <person name="Andrzejewski T.M."/>
            <person name="Davidsen T.M."/>
            <person name="Wayne K.J."/>
            <person name="Tettelin H."/>
            <person name="Glass J.I."/>
            <person name="Rusch D."/>
            <person name="Podicherti R."/>
            <person name="Tsui H.-C.T."/>
            <person name="Winkler M.E."/>
        </authorList>
    </citation>
    <scope>NUCLEOTIDE SEQUENCE</scope>
</reference>
<dbReference type="AlphaFoldDB" id="A0A382YH22"/>
<dbReference type="EMBL" id="UINC01175733">
    <property type="protein sequence ID" value="SVD82514.1"/>
    <property type="molecule type" value="Genomic_DNA"/>
</dbReference>
<organism evidence="2">
    <name type="scientific">marine metagenome</name>
    <dbReference type="NCBI Taxonomy" id="408172"/>
    <lineage>
        <taxon>unclassified sequences</taxon>
        <taxon>metagenomes</taxon>
        <taxon>ecological metagenomes</taxon>
    </lineage>
</organism>
<sequence>DLPWRPATIEQRIGRIDRVGQDHDVEVFVPFFRSGYEAAILKVMERSIGVLERTVGGIDHALEYVSLRLGDLIYENAGPEEWQELYDETEELVGEARLKIERSADPILDLASYDPQRAASVLARVPEDLETKIEKFISGYASYCKLNLTPKGQDLVGVDGGPRAASSDSEGDYYGTFRRSYALDHEDVDFLSFGHPLVEQALDWSKESVEQSAGLALRRGASRDGAVFLWVFGVDFPEGSERVSPYFSAGYFTYALDEAGNRHR</sequence>
<dbReference type="InterPro" id="IPR022737">
    <property type="entry name" value="RapA_C"/>
</dbReference>
<evidence type="ECO:0000259" key="1">
    <source>
        <dbReference type="Pfam" id="PF12137"/>
    </source>
</evidence>
<name>A0A382YH22_9ZZZZ</name>
<dbReference type="SUPFAM" id="SSF52540">
    <property type="entry name" value="P-loop containing nucleoside triphosphate hydrolases"/>
    <property type="match status" value="1"/>
</dbReference>